<evidence type="ECO:0000256" key="1">
    <source>
        <dbReference type="SAM" id="Phobius"/>
    </source>
</evidence>
<feature type="transmembrane region" description="Helical" evidence="1">
    <location>
        <begin position="113"/>
        <end position="134"/>
    </location>
</feature>
<gene>
    <name evidence="2" type="ORF">M998_0374</name>
</gene>
<feature type="transmembrane region" description="Helical" evidence="1">
    <location>
        <begin position="6"/>
        <end position="27"/>
    </location>
</feature>
<dbReference type="GO" id="GO:0005886">
    <property type="term" value="C:plasma membrane"/>
    <property type="evidence" value="ECO:0007669"/>
    <property type="project" value="TreeGrafter"/>
</dbReference>
<dbReference type="OrthoDB" id="7058271at2"/>
<evidence type="ECO:0000313" key="3">
    <source>
        <dbReference type="Proteomes" id="UP000078224"/>
    </source>
</evidence>
<organism evidence="2 3">
    <name type="scientific">Providencia heimbachae ATCC 35613</name>
    <dbReference type="NCBI Taxonomy" id="1354272"/>
    <lineage>
        <taxon>Bacteria</taxon>
        <taxon>Pseudomonadati</taxon>
        <taxon>Pseudomonadota</taxon>
        <taxon>Gammaproteobacteria</taxon>
        <taxon>Enterobacterales</taxon>
        <taxon>Morganellaceae</taxon>
        <taxon>Providencia</taxon>
    </lineage>
</organism>
<protein>
    <submittedName>
        <fullName evidence="2">Anaerobic dimethyl sulfoxide reductase subunit C</fullName>
        <ecNumber evidence="2">1.8.99.-</ecNumber>
    </submittedName>
</protein>
<feature type="transmembrane region" description="Helical" evidence="1">
    <location>
        <begin position="47"/>
        <end position="67"/>
    </location>
</feature>
<dbReference type="Pfam" id="PF04976">
    <property type="entry name" value="DmsC"/>
    <property type="match status" value="1"/>
</dbReference>
<accession>A0A1B7K2Z2</accession>
<keyword evidence="1" id="KW-0472">Membrane</keyword>
<dbReference type="GO" id="GO:0019645">
    <property type="term" value="P:anaerobic electron transport chain"/>
    <property type="evidence" value="ECO:0007669"/>
    <property type="project" value="InterPro"/>
</dbReference>
<feature type="transmembrane region" description="Helical" evidence="1">
    <location>
        <begin position="265"/>
        <end position="289"/>
    </location>
</feature>
<feature type="transmembrane region" description="Helical" evidence="1">
    <location>
        <begin position="87"/>
        <end position="106"/>
    </location>
</feature>
<dbReference type="PANTHER" id="PTHR38095">
    <property type="entry name" value="ANAEROBIC DIMETHYL SULFOXIDE REDUCTASE CHAIN YNFH"/>
    <property type="match status" value="1"/>
</dbReference>
<proteinExistence type="predicted"/>
<feature type="transmembrane region" description="Helical" evidence="1">
    <location>
        <begin position="146"/>
        <end position="166"/>
    </location>
</feature>
<dbReference type="EC" id="1.8.99.-" evidence="2"/>
<dbReference type="PATRIC" id="fig|1354272.4.peg.388"/>
<sequence>MSEWPLVTFTLLVQSSVGIVILTALYFCWVEKEIGNQRASQAMKPILLVAAILGCLGLLASTTHMGYPWNAFHALRHFSSSWLSREIVFAAVYLGALCLYTLIVFIKGKMNRSILALIGVLGLVDVYCMASLYFNTSMMTWMHANTYFMFFGAVFAAGSALTLRLVAGRVKNLISSELANKMVVSTLAIVFIAIAVRMAIQPFYLEWLSNTVITTNAITFPHSPADAYAETFLLRISAWSWGIIGILLLGFSIWKKRPAPFTSGLPLITLACGIIFLGEVLNRFAYFMVK</sequence>
<dbReference type="GO" id="GO:0009389">
    <property type="term" value="F:dimethyl sulfoxide reductase activity"/>
    <property type="evidence" value="ECO:0007669"/>
    <property type="project" value="TreeGrafter"/>
</dbReference>
<dbReference type="GO" id="GO:0009390">
    <property type="term" value="C:dimethyl sulfoxide reductase complex"/>
    <property type="evidence" value="ECO:0007669"/>
    <property type="project" value="TreeGrafter"/>
</dbReference>
<comment type="caution">
    <text evidence="2">The sequence shown here is derived from an EMBL/GenBank/DDBJ whole genome shotgun (WGS) entry which is preliminary data.</text>
</comment>
<evidence type="ECO:0000313" key="2">
    <source>
        <dbReference type="EMBL" id="OAT54384.1"/>
    </source>
</evidence>
<keyword evidence="3" id="KW-1185">Reference proteome</keyword>
<feature type="transmembrane region" description="Helical" evidence="1">
    <location>
        <begin position="178"/>
        <end position="200"/>
    </location>
</feature>
<dbReference type="InterPro" id="IPR007059">
    <property type="entry name" value="DmsC"/>
</dbReference>
<keyword evidence="2" id="KW-0560">Oxidoreductase</keyword>
<keyword evidence="1" id="KW-0812">Transmembrane</keyword>
<keyword evidence="1" id="KW-1133">Transmembrane helix</keyword>
<dbReference type="AlphaFoldDB" id="A0A1B7K2Z2"/>
<dbReference type="PANTHER" id="PTHR38095:SF2">
    <property type="entry name" value="ANAEROBIC DIMETHYL SULFOXIDE REDUCTASE CHAIN C"/>
    <property type="match status" value="1"/>
</dbReference>
<dbReference type="RefSeq" id="WP_068907255.1">
    <property type="nucleotide sequence ID" value="NZ_LXEW01000010.1"/>
</dbReference>
<dbReference type="Proteomes" id="UP000078224">
    <property type="component" value="Unassembled WGS sequence"/>
</dbReference>
<name>A0A1B7K2Z2_9GAMM</name>
<reference evidence="2 3" key="1">
    <citation type="submission" date="2016-04" db="EMBL/GenBank/DDBJ databases">
        <title>ATOL: Assembling a taxonomically balanced genome-scale reconstruction of the evolutionary history of the Enterobacteriaceae.</title>
        <authorList>
            <person name="Plunkett G.III."/>
            <person name="Neeno-Eckwall E.C."/>
            <person name="Glasner J.D."/>
            <person name="Perna N.T."/>
        </authorList>
    </citation>
    <scope>NUCLEOTIDE SEQUENCE [LARGE SCALE GENOMIC DNA]</scope>
    <source>
        <strain evidence="2 3">ATCC 35613</strain>
    </source>
</reference>
<dbReference type="EMBL" id="LXEW01000010">
    <property type="protein sequence ID" value="OAT54384.1"/>
    <property type="molecule type" value="Genomic_DNA"/>
</dbReference>
<feature type="transmembrane region" description="Helical" evidence="1">
    <location>
        <begin position="232"/>
        <end position="253"/>
    </location>
</feature>